<evidence type="ECO:0000256" key="1">
    <source>
        <dbReference type="SAM" id="MobiDB-lite"/>
    </source>
</evidence>
<reference evidence="2 3" key="2">
    <citation type="submission" date="2018-04" db="EMBL/GenBank/DDBJ databases">
        <title>OglaRS2 (Oryza glaberrima Reference Sequence Version 2).</title>
        <authorList>
            <person name="Zhang J."/>
            <person name="Kudrna D."/>
            <person name="Lee S."/>
            <person name="Talag J."/>
            <person name="Rajasekar S."/>
            <person name="Wing R.A."/>
        </authorList>
    </citation>
    <scope>NUCLEOTIDE SEQUENCE [LARGE SCALE GENOMIC DNA]</scope>
    <source>
        <strain evidence="2 3">cv. IRGC 96717</strain>
    </source>
</reference>
<keyword evidence="3" id="KW-1185">Reference proteome</keyword>
<feature type="region of interest" description="Disordered" evidence="1">
    <location>
        <begin position="74"/>
        <end position="114"/>
    </location>
</feature>
<organism evidence="2 3">
    <name type="scientific">Oryza glaberrima</name>
    <name type="common">African rice</name>
    <dbReference type="NCBI Taxonomy" id="4538"/>
    <lineage>
        <taxon>Eukaryota</taxon>
        <taxon>Viridiplantae</taxon>
        <taxon>Streptophyta</taxon>
        <taxon>Embryophyta</taxon>
        <taxon>Tracheophyta</taxon>
        <taxon>Spermatophyta</taxon>
        <taxon>Magnoliopsida</taxon>
        <taxon>Liliopsida</taxon>
        <taxon>Poales</taxon>
        <taxon>Poaceae</taxon>
        <taxon>BOP clade</taxon>
        <taxon>Oryzoideae</taxon>
        <taxon>Oryzeae</taxon>
        <taxon>Oryzinae</taxon>
        <taxon>Oryza</taxon>
    </lineage>
</organism>
<dbReference type="Proteomes" id="UP000007306">
    <property type="component" value="Chromosome 9"/>
</dbReference>
<evidence type="ECO:0000313" key="2">
    <source>
        <dbReference type="EnsemblPlants" id="ORGLA09G0014100.1"/>
    </source>
</evidence>
<dbReference type="AlphaFoldDB" id="I1QM62"/>
<reference evidence="2" key="1">
    <citation type="submission" date="2015-06" db="UniProtKB">
        <authorList>
            <consortium name="EnsemblPlants"/>
        </authorList>
    </citation>
    <scope>IDENTIFICATION</scope>
</reference>
<dbReference type="eggNOG" id="KOG0946">
    <property type="taxonomic scope" value="Eukaryota"/>
</dbReference>
<dbReference type="EnsemblPlants" id="ORGLA09G0014100.1">
    <property type="protein sequence ID" value="ORGLA09G0014100.1"/>
    <property type="gene ID" value="ORGLA09G0014100"/>
</dbReference>
<sequence length="404" mass="44540">MEAMEGRLADMIQSLVKKVEEVNVMGSKLEIIDKKLEQYGEQLGKVQAKVDLSMDSLGQVQMEQAFVTKALKEGNPHAAPTSTRPGKAPILQTPSTASTSSTPPTPPPLPNLNGYASVQPIHSAARDHAEVKHKRNWTPKMDFPKFDGLKDELHYSVAAQLPENVHQAFQVALIFESAHRMKKGVHKKEGYLTKGIDTPAKVPGDIWKAQQLKEYRKTHGLCFKCGDKYAPRHVCAKQEGPQLKAMEVEQNSEMLTDEMLDVVACLETQPENMFLSIQALSGSVPPKTIQLRALLDVQSLSPSAILDRRMVKRGNAAVVQVKGIGGFVFGNERSESKEDSYFERFLDCISNGTIPDDSRPVLLNVLKEDHEDAELVRGALETFVSAVTPIETSKNRGSACISEL</sequence>
<accession>I1QM62</accession>
<proteinExistence type="predicted"/>
<feature type="compositionally biased region" description="Low complexity" evidence="1">
    <location>
        <begin position="93"/>
        <end position="102"/>
    </location>
</feature>
<evidence type="ECO:0000313" key="3">
    <source>
        <dbReference type="Proteomes" id="UP000007306"/>
    </source>
</evidence>
<protein>
    <submittedName>
        <fullName evidence="2">Uncharacterized protein</fullName>
    </submittedName>
</protein>
<dbReference type="Gramene" id="ORGLA09G0014100.1">
    <property type="protein sequence ID" value="ORGLA09G0014100.1"/>
    <property type="gene ID" value="ORGLA09G0014100"/>
</dbReference>
<name>I1QM62_ORYGL</name>
<dbReference type="HOGENOM" id="CLU_682208_0_0_1"/>
<dbReference type="STRING" id="4538.I1QM62"/>